<dbReference type="EnsemblProtists" id="EKX46959">
    <property type="protein sequence ID" value="EKX46959"/>
    <property type="gene ID" value="GUITHDRAFT_107309"/>
</dbReference>
<protein>
    <submittedName>
        <fullName evidence="1 2">Uncharacterized protein</fullName>
    </submittedName>
</protein>
<evidence type="ECO:0000313" key="2">
    <source>
        <dbReference type="EnsemblProtists" id="EKX46959"/>
    </source>
</evidence>
<dbReference type="Proteomes" id="UP000011087">
    <property type="component" value="Unassembled WGS sequence"/>
</dbReference>
<sequence length="140" mass="15565">MNSVPFKSYFWETVPFSGKTAGTVEFQFVCLDAPSLEGSPADCTSFGSANVDGKEVDRYASHAQISTFLRDVDNSSKLKLFQELGRTLQENVLDQAGNFSMLGPTSSVWVNTEGSGVPWLHLRIDTRPKYYHYAPFRSSP</sequence>
<reference evidence="3" key="2">
    <citation type="submission" date="2012-11" db="EMBL/GenBank/DDBJ databases">
        <authorList>
            <person name="Kuo A."/>
            <person name="Curtis B.A."/>
            <person name="Tanifuji G."/>
            <person name="Burki F."/>
            <person name="Gruber A."/>
            <person name="Irimia M."/>
            <person name="Maruyama S."/>
            <person name="Arias M.C."/>
            <person name="Ball S.G."/>
            <person name="Gile G.H."/>
            <person name="Hirakawa Y."/>
            <person name="Hopkins J.F."/>
            <person name="Rensing S.A."/>
            <person name="Schmutz J."/>
            <person name="Symeonidi A."/>
            <person name="Elias M."/>
            <person name="Eveleigh R.J."/>
            <person name="Herman E.K."/>
            <person name="Klute M.J."/>
            <person name="Nakayama T."/>
            <person name="Obornik M."/>
            <person name="Reyes-Prieto A."/>
            <person name="Armbrust E.V."/>
            <person name="Aves S.J."/>
            <person name="Beiko R.G."/>
            <person name="Coutinho P."/>
            <person name="Dacks J.B."/>
            <person name="Durnford D.G."/>
            <person name="Fast N.M."/>
            <person name="Green B.R."/>
            <person name="Grisdale C."/>
            <person name="Hempe F."/>
            <person name="Henrissat B."/>
            <person name="Hoppner M.P."/>
            <person name="Ishida K.-I."/>
            <person name="Kim E."/>
            <person name="Koreny L."/>
            <person name="Kroth P.G."/>
            <person name="Liu Y."/>
            <person name="Malik S.-B."/>
            <person name="Maier U.G."/>
            <person name="McRose D."/>
            <person name="Mock T."/>
            <person name="Neilson J.A."/>
            <person name="Onodera N.T."/>
            <person name="Poole A.M."/>
            <person name="Pritham E.J."/>
            <person name="Richards T.A."/>
            <person name="Rocap G."/>
            <person name="Roy S.W."/>
            <person name="Sarai C."/>
            <person name="Schaack S."/>
            <person name="Shirato S."/>
            <person name="Slamovits C.H."/>
            <person name="Spencer D.F."/>
            <person name="Suzuki S."/>
            <person name="Worden A.Z."/>
            <person name="Zauner S."/>
            <person name="Barry K."/>
            <person name="Bell C."/>
            <person name="Bharti A.K."/>
            <person name="Crow J.A."/>
            <person name="Grimwood J."/>
            <person name="Kramer R."/>
            <person name="Lindquist E."/>
            <person name="Lucas S."/>
            <person name="Salamov A."/>
            <person name="McFadden G.I."/>
            <person name="Lane C.E."/>
            <person name="Keeling P.J."/>
            <person name="Gray M.W."/>
            <person name="Grigoriev I.V."/>
            <person name="Archibald J.M."/>
        </authorList>
    </citation>
    <scope>NUCLEOTIDE SEQUENCE</scope>
    <source>
        <strain evidence="3">CCMP2712</strain>
    </source>
</reference>
<keyword evidence="3" id="KW-1185">Reference proteome</keyword>
<name>L1JFN7_GUITC</name>
<evidence type="ECO:0000313" key="3">
    <source>
        <dbReference type="Proteomes" id="UP000011087"/>
    </source>
</evidence>
<dbReference type="OrthoDB" id="411235at2759"/>
<reference evidence="1 3" key="1">
    <citation type="journal article" date="2012" name="Nature">
        <title>Algal genomes reveal evolutionary mosaicism and the fate of nucleomorphs.</title>
        <authorList>
            <consortium name="DOE Joint Genome Institute"/>
            <person name="Curtis B.A."/>
            <person name="Tanifuji G."/>
            <person name="Burki F."/>
            <person name="Gruber A."/>
            <person name="Irimia M."/>
            <person name="Maruyama S."/>
            <person name="Arias M.C."/>
            <person name="Ball S.G."/>
            <person name="Gile G.H."/>
            <person name="Hirakawa Y."/>
            <person name="Hopkins J.F."/>
            <person name="Kuo A."/>
            <person name="Rensing S.A."/>
            <person name="Schmutz J."/>
            <person name="Symeonidi A."/>
            <person name="Elias M."/>
            <person name="Eveleigh R.J."/>
            <person name="Herman E.K."/>
            <person name="Klute M.J."/>
            <person name="Nakayama T."/>
            <person name="Obornik M."/>
            <person name="Reyes-Prieto A."/>
            <person name="Armbrust E.V."/>
            <person name="Aves S.J."/>
            <person name="Beiko R.G."/>
            <person name="Coutinho P."/>
            <person name="Dacks J.B."/>
            <person name="Durnford D.G."/>
            <person name="Fast N.M."/>
            <person name="Green B.R."/>
            <person name="Grisdale C.J."/>
            <person name="Hempel F."/>
            <person name="Henrissat B."/>
            <person name="Hoppner M.P."/>
            <person name="Ishida K."/>
            <person name="Kim E."/>
            <person name="Koreny L."/>
            <person name="Kroth P.G."/>
            <person name="Liu Y."/>
            <person name="Malik S.B."/>
            <person name="Maier U.G."/>
            <person name="McRose D."/>
            <person name="Mock T."/>
            <person name="Neilson J.A."/>
            <person name="Onodera N.T."/>
            <person name="Poole A.M."/>
            <person name="Pritham E.J."/>
            <person name="Richards T.A."/>
            <person name="Rocap G."/>
            <person name="Roy S.W."/>
            <person name="Sarai C."/>
            <person name="Schaack S."/>
            <person name="Shirato S."/>
            <person name="Slamovits C.H."/>
            <person name="Spencer D.F."/>
            <person name="Suzuki S."/>
            <person name="Worden A.Z."/>
            <person name="Zauner S."/>
            <person name="Barry K."/>
            <person name="Bell C."/>
            <person name="Bharti A.K."/>
            <person name="Crow J.A."/>
            <person name="Grimwood J."/>
            <person name="Kramer R."/>
            <person name="Lindquist E."/>
            <person name="Lucas S."/>
            <person name="Salamov A."/>
            <person name="McFadden G.I."/>
            <person name="Lane C.E."/>
            <person name="Keeling P.J."/>
            <person name="Gray M.W."/>
            <person name="Grigoriev I.V."/>
            <person name="Archibald J.M."/>
        </authorList>
    </citation>
    <scope>NUCLEOTIDE SEQUENCE</scope>
    <source>
        <strain evidence="1 3">CCMP2712</strain>
    </source>
</reference>
<dbReference type="OMA" id="CNTHGHG"/>
<dbReference type="AlphaFoldDB" id="L1JFN7"/>
<dbReference type="GeneID" id="17303523"/>
<reference evidence="2" key="3">
    <citation type="submission" date="2016-03" db="UniProtKB">
        <authorList>
            <consortium name="EnsemblProtists"/>
        </authorList>
    </citation>
    <scope>IDENTIFICATION</scope>
</reference>
<accession>L1JFN7</accession>
<dbReference type="PaxDb" id="55529-EKX46959"/>
<gene>
    <name evidence="1" type="ORF">GUITHDRAFT_107309</name>
</gene>
<dbReference type="InterPro" id="IPR054220">
    <property type="entry name" value="DUF6940"/>
</dbReference>
<organism evidence="1">
    <name type="scientific">Guillardia theta (strain CCMP2712)</name>
    <name type="common">Cryptophyte</name>
    <dbReference type="NCBI Taxonomy" id="905079"/>
    <lineage>
        <taxon>Eukaryota</taxon>
        <taxon>Cryptophyceae</taxon>
        <taxon>Pyrenomonadales</taxon>
        <taxon>Geminigeraceae</taxon>
        <taxon>Guillardia</taxon>
    </lineage>
</organism>
<dbReference type="EMBL" id="JH992992">
    <property type="protein sequence ID" value="EKX46959.1"/>
    <property type="molecule type" value="Genomic_DNA"/>
</dbReference>
<dbReference type="KEGG" id="gtt:GUITHDRAFT_107309"/>
<dbReference type="HOGENOM" id="CLU_1838980_0_0_1"/>
<dbReference type="Pfam" id="PF22086">
    <property type="entry name" value="DUF6940"/>
    <property type="match status" value="2"/>
</dbReference>
<proteinExistence type="predicted"/>
<evidence type="ECO:0000313" key="1">
    <source>
        <dbReference type="EMBL" id="EKX46959.1"/>
    </source>
</evidence>
<dbReference type="RefSeq" id="XP_005833939.1">
    <property type="nucleotide sequence ID" value="XM_005833882.1"/>
</dbReference>